<dbReference type="GO" id="GO:0071944">
    <property type="term" value="C:cell periphery"/>
    <property type="evidence" value="ECO:0007669"/>
    <property type="project" value="TreeGrafter"/>
</dbReference>
<dbReference type="PROSITE" id="PS51257">
    <property type="entry name" value="PROKAR_LIPOPROTEIN"/>
    <property type="match status" value="1"/>
</dbReference>
<feature type="compositionally biased region" description="Pro residues" evidence="2">
    <location>
        <begin position="35"/>
        <end position="44"/>
    </location>
</feature>
<dbReference type="PANTHER" id="PTHR33470:SF22">
    <property type="entry name" value="POLLEN OLE E 1 ALLERGEN AND EXTENSIN FAMILY PROTEIN"/>
    <property type="match status" value="1"/>
</dbReference>
<feature type="region of interest" description="Disordered" evidence="2">
    <location>
        <begin position="35"/>
        <end position="144"/>
    </location>
</feature>
<keyword evidence="5" id="KW-1185">Reference proteome</keyword>
<feature type="compositionally biased region" description="Pro residues" evidence="2">
    <location>
        <begin position="57"/>
        <end position="92"/>
    </location>
</feature>
<dbReference type="PANTHER" id="PTHR33470">
    <property type="entry name" value="OS01G0164075 PROTEIN"/>
    <property type="match status" value="1"/>
</dbReference>
<evidence type="ECO:0000313" key="5">
    <source>
        <dbReference type="Proteomes" id="UP000327013"/>
    </source>
</evidence>
<feature type="signal peptide" evidence="3">
    <location>
        <begin position="1"/>
        <end position="25"/>
    </location>
</feature>
<dbReference type="PRINTS" id="PR01217">
    <property type="entry name" value="PRICHEXTENSN"/>
</dbReference>
<feature type="chain" id="PRO_5024303938" evidence="3">
    <location>
        <begin position="26"/>
        <end position="290"/>
    </location>
</feature>
<proteinExistence type="predicted"/>
<dbReference type="AlphaFoldDB" id="A0A5N6Q976"/>
<feature type="compositionally biased region" description="Basic residues" evidence="2">
    <location>
        <begin position="93"/>
        <end position="103"/>
    </location>
</feature>
<evidence type="ECO:0000256" key="3">
    <source>
        <dbReference type="SAM" id="SignalP"/>
    </source>
</evidence>
<dbReference type="Proteomes" id="UP000327013">
    <property type="component" value="Chromosome 1"/>
</dbReference>
<accession>A0A5N6Q976</accession>
<feature type="compositionally biased region" description="Pro residues" evidence="2">
    <location>
        <begin position="104"/>
        <end position="144"/>
    </location>
</feature>
<feature type="compositionally biased region" description="Basic residues" evidence="2">
    <location>
        <begin position="45"/>
        <end position="56"/>
    </location>
</feature>
<dbReference type="Pfam" id="PF01190">
    <property type="entry name" value="Pollen_Ole_e_1"/>
    <property type="match status" value="1"/>
</dbReference>
<organism evidence="4 5">
    <name type="scientific">Carpinus fangiana</name>
    <dbReference type="NCBI Taxonomy" id="176857"/>
    <lineage>
        <taxon>Eukaryota</taxon>
        <taxon>Viridiplantae</taxon>
        <taxon>Streptophyta</taxon>
        <taxon>Embryophyta</taxon>
        <taxon>Tracheophyta</taxon>
        <taxon>Spermatophyta</taxon>
        <taxon>Magnoliopsida</taxon>
        <taxon>eudicotyledons</taxon>
        <taxon>Gunneridae</taxon>
        <taxon>Pentapetalae</taxon>
        <taxon>rosids</taxon>
        <taxon>fabids</taxon>
        <taxon>Fagales</taxon>
        <taxon>Betulaceae</taxon>
        <taxon>Carpinus</taxon>
    </lineage>
</organism>
<protein>
    <submittedName>
        <fullName evidence="4">Uncharacterized protein</fullName>
    </submittedName>
</protein>
<evidence type="ECO:0000256" key="1">
    <source>
        <dbReference type="ARBA" id="ARBA00022729"/>
    </source>
</evidence>
<keyword evidence="1 3" id="KW-0732">Signal</keyword>
<dbReference type="OrthoDB" id="665669at2759"/>
<reference evidence="4 5" key="1">
    <citation type="submission" date="2019-06" db="EMBL/GenBank/DDBJ databases">
        <title>A chromosomal-level reference genome of Carpinus fangiana (Coryloideae, Betulaceae).</title>
        <authorList>
            <person name="Yang X."/>
            <person name="Wang Z."/>
            <person name="Zhang L."/>
            <person name="Hao G."/>
            <person name="Liu J."/>
            <person name="Yang Y."/>
        </authorList>
    </citation>
    <scope>NUCLEOTIDE SEQUENCE [LARGE SCALE GENOMIC DNA]</scope>
    <source>
        <strain evidence="4">Cfa_2016G</strain>
        <tissue evidence="4">Leaf</tissue>
    </source>
</reference>
<dbReference type="EMBL" id="CM017321">
    <property type="protein sequence ID" value="KAE7995715.1"/>
    <property type="molecule type" value="Genomic_DNA"/>
</dbReference>
<evidence type="ECO:0000313" key="4">
    <source>
        <dbReference type="EMBL" id="KAE7995715.1"/>
    </source>
</evidence>
<name>A0A5N6Q976_9ROSI</name>
<gene>
    <name evidence="4" type="ORF">FH972_000485</name>
</gene>
<evidence type="ECO:0000256" key="2">
    <source>
        <dbReference type="SAM" id="MobiDB-lite"/>
    </source>
</evidence>
<sequence>MGFGSRGFLLLQLSVLLLSCFSVFGAEFPPVHPPVHPPSHSPAHPPHHHHHHHGHPPVHPPVHSPIHPPAHPPSLPPSLPPAHPPSHPPAYPPHHHGHHHGHPPIHPPAHPPVKAPAHPPVKPPANPPVKPPAHPPVKPPAHPPIHPPVPTPVYPPVHPFPRSFVAVQGVVYCKSCKYAGADTLLLASPVSGATVKLQCNNTKYPTVETAKTDKNGYFFLRAPKTITSYAFHKCKVFLVSSPVAACSKPSNFHDGLKGSLLRPEKPYVANKLPFVLYTVGPFAFEPKCPR</sequence>